<feature type="coiled-coil region" evidence="1">
    <location>
        <begin position="52"/>
        <end position="120"/>
    </location>
</feature>
<evidence type="ECO:0000256" key="1">
    <source>
        <dbReference type="SAM" id="Coils"/>
    </source>
</evidence>
<accession>A0A9P5PGG5</accession>
<keyword evidence="1" id="KW-0175">Coiled coil</keyword>
<evidence type="ECO:0000313" key="3">
    <source>
        <dbReference type="Proteomes" id="UP000772434"/>
    </source>
</evidence>
<gene>
    <name evidence="2" type="ORF">BDP27DRAFT_1366600</name>
</gene>
<organism evidence="2 3">
    <name type="scientific">Rhodocollybia butyracea</name>
    <dbReference type="NCBI Taxonomy" id="206335"/>
    <lineage>
        <taxon>Eukaryota</taxon>
        <taxon>Fungi</taxon>
        <taxon>Dikarya</taxon>
        <taxon>Basidiomycota</taxon>
        <taxon>Agaricomycotina</taxon>
        <taxon>Agaricomycetes</taxon>
        <taxon>Agaricomycetidae</taxon>
        <taxon>Agaricales</taxon>
        <taxon>Marasmiineae</taxon>
        <taxon>Omphalotaceae</taxon>
        <taxon>Rhodocollybia</taxon>
    </lineage>
</organism>
<proteinExistence type="predicted"/>
<protein>
    <submittedName>
        <fullName evidence="2">Uncharacterized protein</fullName>
    </submittedName>
</protein>
<sequence>MFFMQYIVVLEKKMVFSRGGKTGPSLADDDMEFSDFGETAAAADTTYYENTNNVLLDLLANLQRKLKRQEELQIWKDTKIKELEQELDTQRALAALQAKVGLLEEVIERLTEENKMLKQGQA</sequence>
<dbReference type="EMBL" id="JADNRY010000107">
    <property type="protein sequence ID" value="KAF9065234.1"/>
    <property type="molecule type" value="Genomic_DNA"/>
</dbReference>
<name>A0A9P5PGG5_9AGAR</name>
<dbReference type="AlphaFoldDB" id="A0A9P5PGG5"/>
<dbReference type="Proteomes" id="UP000772434">
    <property type="component" value="Unassembled WGS sequence"/>
</dbReference>
<reference evidence="2" key="1">
    <citation type="submission" date="2020-11" db="EMBL/GenBank/DDBJ databases">
        <authorList>
            <consortium name="DOE Joint Genome Institute"/>
            <person name="Ahrendt S."/>
            <person name="Riley R."/>
            <person name="Andreopoulos W."/>
            <person name="Labutti K."/>
            <person name="Pangilinan J."/>
            <person name="Ruiz-Duenas F.J."/>
            <person name="Barrasa J.M."/>
            <person name="Sanchez-Garcia M."/>
            <person name="Camarero S."/>
            <person name="Miyauchi S."/>
            <person name="Serrano A."/>
            <person name="Linde D."/>
            <person name="Babiker R."/>
            <person name="Drula E."/>
            <person name="Ayuso-Fernandez I."/>
            <person name="Pacheco R."/>
            <person name="Padilla G."/>
            <person name="Ferreira P."/>
            <person name="Barriuso J."/>
            <person name="Kellner H."/>
            <person name="Castanera R."/>
            <person name="Alfaro M."/>
            <person name="Ramirez L."/>
            <person name="Pisabarro A.G."/>
            <person name="Kuo A."/>
            <person name="Tritt A."/>
            <person name="Lipzen A."/>
            <person name="He G."/>
            <person name="Yan M."/>
            <person name="Ng V."/>
            <person name="Cullen D."/>
            <person name="Martin F."/>
            <person name="Rosso M.-N."/>
            <person name="Henrissat B."/>
            <person name="Hibbett D."/>
            <person name="Martinez A.T."/>
            <person name="Grigoriev I.V."/>
        </authorList>
    </citation>
    <scope>NUCLEOTIDE SEQUENCE</scope>
    <source>
        <strain evidence="2">AH 40177</strain>
    </source>
</reference>
<evidence type="ECO:0000313" key="2">
    <source>
        <dbReference type="EMBL" id="KAF9065234.1"/>
    </source>
</evidence>
<comment type="caution">
    <text evidence="2">The sequence shown here is derived from an EMBL/GenBank/DDBJ whole genome shotgun (WGS) entry which is preliminary data.</text>
</comment>
<keyword evidence="3" id="KW-1185">Reference proteome</keyword>